<protein>
    <submittedName>
        <fullName evidence="4">GNAT family N-acetyltransferase</fullName>
    </submittedName>
</protein>
<dbReference type="RefSeq" id="WP_306729283.1">
    <property type="nucleotide sequence ID" value="NZ_JAVDDT010000010.1"/>
</dbReference>
<dbReference type="InterPro" id="IPR000182">
    <property type="entry name" value="GNAT_dom"/>
</dbReference>
<evidence type="ECO:0000313" key="4">
    <source>
        <dbReference type="EMBL" id="MDQ2070787.1"/>
    </source>
</evidence>
<accession>A0ABU0W9Z9</accession>
<dbReference type="PANTHER" id="PTHR43877">
    <property type="entry name" value="AMINOALKYLPHOSPHONATE N-ACETYLTRANSFERASE-RELATED-RELATED"/>
    <property type="match status" value="1"/>
</dbReference>
<dbReference type="PROSITE" id="PS51186">
    <property type="entry name" value="GNAT"/>
    <property type="match status" value="1"/>
</dbReference>
<feature type="domain" description="N-acetyltransferase" evidence="3">
    <location>
        <begin position="3"/>
        <end position="166"/>
    </location>
</feature>
<dbReference type="InterPro" id="IPR016181">
    <property type="entry name" value="Acyl_CoA_acyltransferase"/>
</dbReference>
<organism evidence="4 5">
    <name type="scientific">Natronospira bacteriovora</name>
    <dbReference type="NCBI Taxonomy" id="3069753"/>
    <lineage>
        <taxon>Bacteria</taxon>
        <taxon>Pseudomonadati</taxon>
        <taxon>Pseudomonadota</taxon>
        <taxon>Gammaproteobacteria</taxon>
        <taxon>Natronospirales</taxon>
        <taxon>Natronospiraceae</taxon>
        <taxon>Natronospira</taxon>
    </lineage>
</organism>
<proteinExistence type="predicted"/>
<dbReference type="Proteomes" id="UP001239019">
    <property type="component" value="Unassembled WGS sequence"/>
</dbReference>
<gene>
    <name evidence="4" type="ORF">RBH19_12995</name>
</gene>
<keyword evidence="1" id="KW-0808">Transferase</keyword>
<dbReference type="Gene3D" id="3.40.630.30">
    <property type="match status" value="1"/>
</dbReference>
<dbReference type="Pfam" id="PF00583">
    <property type="entry name" value="Acetyltransf_1"/>
    <property type="match status" value="1"/>
</dbReference>
<name>A0ABU0W9Z9_9GAMM</name>
<keyword evidence="5" id="KW-1185">Reference proteome</keyword>
<dbReference type="SUPFAM" id="SSF55729">
    <property type="entry name" value="Acyl-CoA N-acyltransferases (Nat)"/>
    <property type="match status" value="1"/>
</dbReference>
<dbReference type="PANTHER" id="PTHR43877:SF2">
    <property type="entry name" value="AMINOALKYLPHOSPHONATE N-ACETYLTRANSFERASE-RELATED"/>
    <property type="match status" value="1"/>
</dbReference>
<sequence>MHDILAVNTPEQIADTARLARRIWREHYEPIIGQEQVAYMLERFQSEAAIAEQIAQGQEYYLAVSESGSSGYLAVIPEASERSLKISKIYVRRSERGSGVGRQLLALAEQRARELGLERLWLTVNVNNTGSIAWYEATGFVNTGPVVQDIGGGFIMDDYRFEKALA</sequence>
<evidence type="ECO:0000259" key="3">
    <source>
        <dbReference type="PROSITE" id="PS51186"/>
    </source>
</evidence>
<evidence type="ECO:0000256" key="2">
    <source>
        <dbReference type="ARBA" id="ARBA00023315"/>
    </source>
</evidence>
<dbReference type="InterPro" id="IPR050832">
    <property type="entry name" value="Bact_Acetyltransf"/>
</dbReference>
<reference evidence="4 5" key="1">
    <citation type="submission" date="2023-08" db="EMBL/GenBank/DDBJ databases">
        <title>Whole-genome sequencing of halo(alkali)philic microorganisms from hypersaline lakes.</title>
        <authorList>
            <person name="Sorokin D.Y."/>
            <person name="Abbas B."/>
            <person name="Merkel A.Y."/>
        </authorList>
    </citation>
    <scope>NUCLEOTIDE SEQUENCE [LARGE SCALE GENOMIC DNA]</scope>
    <source>
        <strain evidence="4 5">AB-CW4</strain>
    </source>
</reference>
<dbReference type="CDD" id="cd04301">
    <property type="entry name" value="NAT_SF"/>
    <property type="match status" value="1"/>
</dbReference>
<keyword evidence="2" id="KW-0012">Acyltransferase</keyword>
<comment type="caution">
    <text evidence="4">The sequence shown here is derived from an EMBL/GenBank/DDBJ whole genome shotgun (WGS) entry which is preliminary data.</text>
</comment>
<dbReference type="EMBL" id="JAVDDT010000010">
    <property type="protein sequence ID" value="MDQ2070787.1"/>
    <property type="molecule type" value="Genomic_DNA"/>
</dbReference>
<evidence type="ECO:0000313" key="5">
    <source>
        <dbReference type="Proteomes" id="UP001239019"/>
    </source>
</evidence>
<evidence type="ECO:0000256" key="1">
    <source>
        <dbReference type="ARBA" id="ARBA00022679"/>
    </source>
</evidence>